<gene>
    <name evidence="5" type="ORF">ACFFU4_15915</name>
</gene>
<dbReference type="SMART" id="SM00382">
    <property type="entry name" value="AAA"/>
    <property type="match status" value="1"/>
</dbReference>
<dbReference type="PANTHER" id="PTHR45772">
    <property type="entry name" value="CONSERVED COMPONENT OF ABC TRANSPORTER FOR NATURAL AMINO ACIDS-RELATED"/>
    <property type="match status" value="1"/>
</dbReference>
<dbReference type="CDD" id="cd03219">
    <property type="entry name" value="ABC_Mj1267_LivG_branched"/>
    <property type="match status" value="1"/>
</dbReference>
<evidence type="ECO:0000256" key="2">
    <source>
        <dbReference type="ARBA" id="ARBA00022741"/>
    </source>
</evidence>
<evidence type="ECO:0000313" key="5">
    <source>
        <dbReference type="EMBL" id="MFB9151238.1"/>
    </source>
</evidence>
<dbReference type="GO" id="GO:0005524">
    <property type="term" value="F:ATP binding"/>
    <property type="evidence" value="ECO:0007669"/>
    <property type="project" value="UniProtKB-KW"/>
</dbReference>
<proteinExistence type="predicted"/>
<keyword evidence="2" id="KW-0547">Nucleotide-binding</keyword>
<dbReference type="SUPFAM" id="SSF52540">
    <property type="entry name" value="P-loop containing nucleoside triphosphate hydrolases"/>
    <property type="match status" value="1"/>
</dbReference>
<dbReference type="Gene3D" id="3.40.50.300">
    <property type="entry name" value="P-loop containing nucleotide triphosphate hydrolases"/>
    <property type="match status" value="1"/>
</dbReference>
<protein>
    <submittedName>
        <fullName evidence="5">ABC transporter ATP-binding protein</fullName>
    </submittedName>
</protein>
<dbReference type="InterPro" id="IPR003593">
    <property type="entry name" value="AAA+_ATPase"/>
</dbReference>
<dbReference type="EMBL" id="JBHMEC010000026">
    <property type="protein sequence ID" value="MFB9151238.1"/>
    <property type="molecule type" value="Genomic_DNA"/>
</dbReference>
<dbReference type="InterPro" id="IPR027417">
    <property type="entry name" value="P-loop_NTPase"/>
</dbReference>
<dbReference type="InterPro" id="IPR051120">
    <property type="entry name" value="ABC_AA/LPS_Transport"/>
</dbReference>
<dbReference type="PROSITE" id="PS50893">
    <property type="entry name" value="ABC_TRANSPORTER_2"/>
    <property type="match status" value="1"/>
</dbReference>
<evidence type="ECO:0000256" key="1">
    <source>
        <dbReference type="ARBA" id="ARBA00022448"/>
    </source>
</evidence>
<feature type="domain" description="ABC transporter" evidence="4">
    <location>
        <begin position="5"/>
        <end position="250"/>
    </location>
</feature>
<keyword evidence="6" id="KW-1185">Reference proteome</keyword>
<evidence type="ECO:0000259" key="4">
    <source>
        <dbReference type="PROSITE" id="PS50893"/>
    </source>
</evidence>
<reference evidence="5 6" key="1">
    <citation type="submission" date="2024-09" db="EMBL/GenBank/DDBJ databases">
        <authorList>
            <person name="Sun Q."/>
            <person name="Mori K."/>
        </authorList>
    </citation>
    <scope>NUCLEOTIDE SEQUENCE [LARGE SCALE GENOMIC DNA]</scope>
    <source>
        <strain evidence="5 6">CECT 9424</strain>
    </source>
</reference>
<evidence type="ECO:0000256" key="3">
    <source>
        <dbReference type="ARBA" id="ARBA00022840"/>
    </source>
</evidence>
<evidence type="ECO:0000313" key="6">
    <source>
        <dbReference type="Proteomes" id="UP001589670"/>
    </source>
</evidence>
<dbReference type="PANTHER" id="PTHR45772:SF7">
    <property type="entry name" value="AMINO ACID ABC TRANSPORTER ATP-BINDING PROTEIN"/>
    <property type="match status" value="1"/>
</dbReference>
<keyword evidence="1" id="KW-0813">Transport</keyword>
<keyword evidence="3 5" id="KW-0067">ATP-binding</keyword>
<dbReference type="RefSeq" id="WP_377070814.1">
    <property type="nucleotide sequence ID" value="NZ_JBHMEC010000026.1"/>
</dbReference>
<organism evidence="5 6">
    <name type="scientific">Roseovarius ramblicola</name>
    <dbReference type="NCBI Taxonomy" id="2022336"/>
    <lineage>
        <taxon>Bacteria</taxon>
        <taxon>Pseudomonadati</taxon>
        <taxon>Pseudomonadota</taxon>
        <taxon>Alphaproteobacteria</taxon>
        <taxon>Rhodobacterales</taxon>
        <taxon>Roseobacteraceae</taxon>
        <taxon>Roseovarius</taxon>
    </lineage>
</organism>
<accession>A0ABV5I3I2</accession>
<sequence>MSEALQARGLKKAFNGVKAADDVSVTINNGEIVSLIGANGAGKTTFVNMVTGYLRPDSGTITAQGREITRLKPRQITRLGVCRSFQIPQVFNDLTLEENLLVAVNVAIRGAARRHSPLRSAGNRDARRMVEEILARFGLGGFRNNRATEVSGGTRKLLDVGMATISHPRVLLLDEPTSGVASNEKFAFMDVVMNALADDDVAVLFIEHDMDIVRRYAARVIVFHEGRILADGPTEAALGQDDVKRYVTGGSA</sequence>
<comment type="caution">
    <text evidence="5">The sequence shown here is derived from an EMBL/GenBank/DDBJ whole genome shotgun (WGS) entry which is preliminary data.</text>
</comment>
<dbReference type="Pfam" id="PF00005">
    <property type="entry name" value="ABC_tran"/>
    <property type="match status" value="1"/>
</dbReference>
<dbReference type="InterPro" id="IPR003439">
    <property type="entry name" value="ABC_transporter-like_ATP-bd"/>
</dbReference>
<name>A0ABV5I3I2_9RHOB</name>
<dbReference type="Proteomes" id="UP001589670">
    <property type="component" value="Unassembled WGS sequence"/>
</dbReference>